<keyword evidence="2" id="KW-1185">Reference proteome</keyword>
<evidence type="ECO:0000313" key="2">
    <source>
        <dbReference type="Proteomes" id="UP000240357"/>
    </source>
</evidence>
<dbReference type="RefSeq" id="WP_106932232.1">
    <property type="nucleotide sequence ID" value="NZ_PYFT01000001.1"/>
</dbReference>
<reference evidence="1 2" key="1">
    <citation type="submission" date="2018-03" db="EMBL/GenBank/DDBJ databases">
        <title>Adhaeribacter sp. HMF7605 Genome sequencing and assembly.</title>
        <authorList>
            <person name="Kang H."/>
            <person name="Kang J."/>
            <person name="Cha I."/>
            <person name="Kim H."/>
            <person name="Joh K."/>
        </authorList>
    </citation>
    <scope>NUCLEOTIDE SEQUENCE [LARGE SCALE GENOMIC DNA]</scope>
    <source>
        <strain evidence="1 2">HMF7605</strain>
    </source>
</reference>
<dbReference type="OrthoDB" id="9948650at2"/>
<evidence type="ECO:0000313" key="1">
    <source>
        <dbReference type="EMBL" id="PSR56054.1"/>
    </source>
</evidence>
<dbReference type="Proteomes" id="UP000240357">
    <property type="component" value="Unassembled WGS sequence"/>
</dbReference>
<dbReference type="EMBL" id="PYFT01000001">
    <property type="protein sequence ID" value="PSR56054.1"/>
    <property type="molecule type" value="Genomic_DNA"/>
</dbReference>
<gene>
    <name evidence="1" type="ORF">AHMF7605_22410</name>
</gene>
<sequence>MENQLNSIREKLKTAADTAFNLNKISEEEFRFYGYLIKDDTKSQFTYEEALENLEKKQSGYLIDLDENDCEDIEIRFKNTTYYSQPTEVVFNATYILQAIAESTPEEVAQALDQSMVFMIGYMEKAGWTMNGNLIRMYNNLRELRNGIIFGYTNAVLGMVTQYNPKGDGK</sequence>
<name>A0A2T2YKL4_9BACT</name>
<accession>A0A2T2YKL4</accession>
<proteinExistence type="predicted"/>
<comment type="caution">
    <text evidence="1">The sequence shown here is derived from an EMBL/GenBank/DDBJ whole genome shotgun (WGS) entry which is preliminary data.</text>
</comment>
<organism evidence="1 2">
    <name type="scientific">Adhaeribacter arboris</name>
    <dbReference type="NCBI Taxonomy" id="2072846"/>
    <lineage>
        <taxon>Bacteria</taxon>
        <taxon>Pseudomonadati</taxon>
        <taxon>Bacteroidota</taxon>
        <taxon>Cytophagia</taxon>
        <taxon>Cytophagales</taxon>
        <taxon>Hymenobacteraceae</taxon>
        <taxon>Adhaeribacter</taxon>
    </lineage>
</organism>
<dbReference type="AlphaFoldDB" id="A0A2T2YKL4"/>
<protein>
    <submittedName>
        <fullName evidence="1">Uncharacterized protein</fullName>
    </submittedName>
</protein>